<dbReference type="Proteomes" id="UP001410648">
    <property type="component" value="Unassembled WGS sequence"/>
</dbReference>
<dbReference type="EMBL" id="BAAADA010000100">
    <property type="protein sequence ID" value="GAA0484001.1"/>
    <property type="molecule type" value="Genomic_DNA"/>
</dbReference>
<evidence type="ECO:0000313" key="1">
    <source>
        <dbReference type="EMBL" id="GAA0484001.1"/>
    </source>
</evidence>
<dbReference type="RefSeq" id="WP_346024594.1">
    <property type="nucleotide sequence ID" value="NZ_BAAADA010000100.1"/>
</dbReference>
<evidence type="ECO:0000313" key="2">
    <source>
        <dbReference type="Proteomes" id="UP001410648"/>
    </source>
</evidence>
<organism evidence="1 2">
    <name type="scientific">Alkalibacterium indicireducens</name>
    <dbReference type="NCBI Taxonomy" id="398758"/>
    <lineage>
        <taxon>Bacteria</taxon>
        <taxon>Bacillati</taxon>
        <taxon>Bacillota</taxon>
        <taxon>Bacilli</taxon>
        <taxon>Lactobacillales</taxon>
        <taxon>Carnobacteriaceae</taxon>
        <taxon>Alkalibacterium</taxon>
    </lineage>
</organism>
<name>A0ABP3KPB3_9LACT</name>
<comment type="caution">
    <text evidence="1">The sequence shown here is derived from an EMBL/GenBank/DDBJ whole genome shotgun (WGS) entry which is preliminary data.</text>
</comment>
<dbReference type="InterPro" id="IPR014729">
    <property type="entry name" value="Rossmann-like_a/b/a_fold"/>
</dbReference>
<gene>
    <name evidence="1" type="ORF">GCM10008936_11540</name>
</gene>
<proteinExistence type="predicted"/>
<protein>
    <recommendedName>
        <fullName evidence="3">Asparagine synthetase domain-containing protein</fullName>
    </recommendedName>
</protein>
<dbReference type="Gene3D" id="3.40.50.620">
    <property type="entry name" value="HUPs"/>
    <property type="match status" value="1"/>
</dbReference>
<keyword evidence="2" id="KW-1185">Reference proteome</keyword>
<sequence length="472" mass="55900">MDKLYLMSKKKNNSFKNILKTNDIYLHYNDLQVSHFFNGDSKIIILGHAVHCKNVDLDLIDICKEMSEMNTLSEVIEYSDYLVGRYIIIRSYENSTQILPDATCTIPVNFYSDEQDLYISSTTHLIGKLTNTLLSEESLEIKSKAEEQHPLPYNITMYNNVKTLIPNHLLNVNKMEMFRYYPNEKQSEKSFDFVLDETINVMDNLTERFVKEYKFSLPITSGLDSRLLLALMKDHMSDIPLYTFYDKGDEENWDLVVPKQMSEKLNLEHHAIERIPIEKTALSKLTKILDHQQNERILENGFSLSESSLSHRHFLAGDIIPIVKSNFGKNYSEKLATLFYLNTKTHNYSKNNKKHIKKWIKDAENDYNVSKFDLFFWEYRFGRWLPKNANNYDVFSNPFYIFNCRYLIKLWISISREERTSRSFHKEIIEKKWPELLEFPFNPGNKLGRIFSKNQYSYYVASLAKYNINRFR</sequence>
<dbReference type="SUPFAM" id="SSF52402">
    <property type="entry name" value="Adenine nucleotide alpha hydrolases-like"/>
    <property type="match status" value="1"/>
</dbReference>
<evidence type="ECO:0008006" key="3">
    <source>
        <dbReference type="Google" id="ProtNLM"/>
    </source>
</evidence>
<accession>A0ABP3KPB3</accession>
<reference evidence="2" key="1">
    <citation type="journal article" date="2019" name="Int. J. Syst. Evol. Microbiol.">
        <title>The Global Catalogue of Microorganisms (GCM) 10K type strain sequencing project: providing services to taxonomists for standard genome sequencing and annotation.</title>
        <authorList>
            <consortium name="The Broad Institute Genomics Platform"/>
            <consortium name="The Broad Institute Genome Sequencing Center for Infectious Disease"/>
            <person name="Wu L."/>
            <person name="Ma J."/>
        </authorList>
    </citation>
    <scope>NUCLEOTIDE SEQUENCE [LARGE SCALE GENOMIC DNA]</scope>
    <source>
        <strain evidence="2">JCM 14232</strain>
    </source>
</reference>